<dbReference type="OrthoDB" id="8878499at2"/>
<dbReference type="SMART" id="SM01130">
    <property type="entry name" value="DHDPS"/>
    <property type="match status" value="1"/>
</dbReference>
<dbReference type="KEGG" id="rml:FF011L_15990"/>
<dbReference type="GO" id="GO:0016829">
    <property type="term" value="F:lyase activity"/>
    <property type="evidence" value="ECO:0007669"/>
    <property type="project" value="UniProtKB-KW"/>
</dbReference>
<dbReference type="InterPro" id="IPR013785">
    <property type="entry name" value="Aldolase_TIM"/>
</dbReference>
<name>A0A517MD85_9BACT</name>
<sequence length="306" mass="33214">MDTSPQTPERLAASVFAVPPMARNSELQVCPTQNQKIVSHLEAGGVNLLLYGGNAVFYHIRMQEYAQTLAMLTDIAGPQTGVVPSIGPAFGTMMDQVEVLKDFDFPTVMVLPSRDVADAEGIATGIRKAAEALGKPVVVYLKFDRWLAPQTVASLLDDGLVSWIKYAVVRDDPSEDEYLQELLDAVPGDRVVSGIGEQPAIIHMRDFGVGSFTSGCVCVAPKKSMAMLRAIQAKDYDTAESIRQEFEGLEDQRNSIHPIRVLHRALDLAGIAETGPMLPLLSELTPEQEQILQPIAKSLLDLDASA</sequence>
<dbReference type="Gene3D" id="3.20.20.70">
    <property type="entry name" value="Aldolase class I"/>
    <property type="match status" value="1"/>
</dbReference>
<accession>A0A517MD85</accession>
<reference evidence="2 3" key="1">
    <citation type="submission" date="2019-02" db="EMBL/GenBank/DDBJ databases">
        <title>Deep-cultivation of Planctomycetes and their phenomic and genomic characterization uncovers novel biology.</title>
        <authorList>
            <person name="Wiegand S."/>
            <person name="Jogler M."/>
            <person name="Boedeker C."/>
            <person name="Pinto D."/>
            <person name="Vollmers J."/>
            <person name="Rivas-Marin E."/>
            <person name="Kohn T."/>
            <person name="Peeters S.H."/>
            <person name="Heuer A."/>
            <person name="Rast P."/>
            <person name="Oberbeckmann S."/>
            <person name="Bunk B."/>
            <person name="Jeske O."/>
            <person name="Meyerdierks A."/>
            <person name="Storesund J.E."/>
            <person name="Kallscheuer N."/>
            <person name="Luecker S."/>
            <person name="Lage O.M."/>
            <person name="Pohl T."/>
            <person name="Merkel B.J."/>
            <person name="Hornburger P."/>
            <person name="Mueller R.-W."/>
            <person name="Bruemmer F."/>
            <person name="Labrenz M."/>
            <person name="Spormann A.M."/>
            <person name="Op den Camp H."/>
            <person name="Overmann J."/>
            <person name="Amann R."/>
            <person name="Jetten M.S.M."/>
            <person name="Mascher T."/>
            <person name="Medema M.H."/>
            <person name="Devos D.P."/>
            <person name="Kaster A.-K."/>
            <person name="Ovreas L."/>
            <person name="Rohde M."/>
            <person name="Galperin M.Y."/>
            <person name="Jogler C."/>
        </authorList>
    </citation>
    <scope>NUCLEOTIDE SEQUENCE [LARGE SCALE GENOMIC DNA]</scope>
    <source>
        <strain evidence="2 3">FF011L</strain>
    </source>
</reference>
<evidence type="ECO:0000313" key="2">
    <source>
        <dbReference type="EMBL" id="QDS92850.1"/>
    </source>
</evidence>
<evidence type="ECO:0000256" key="1">
    <source>
        <dbReference type="ARBA" id="ARBA00023239"/>
    </source>
</evidence>
<gene>
    <name evidence="2" type="ORF">FF011L_15990</name>
</gene>
<dbReference type="SUPFAM" id="SSF51569">
    <property type="entry name" value="Aldolase"/>
    <property type="match status" value="1"/>
</dbReference>
<organism evidence="2 3">
    <name type="scientific">Roseimaritima multifibrata</name>
    <dbReference type="NCBI Taxonomy" id="1930274"/>
    <lineage>
        <taxon>Bacteria</taxon>
        <taxon>Pseudomonadati</taxon>
        <taxon>Planctomycetota</taxon>
        <taxon>Planctomycetia</taxon>
        <taxon>Pirellulales</taxon>
        <taxon>Pirellulaceae</taxon>
        <taxon>Roseimaritima</taxon>
    </lineage>
</organism>
<evidence type="ECO:0000313" key="3">
    <source>
        <dbReference type="Proteomes" id="UP000320672"/>
    </source>
</evidence>
<dbReference type="Proteomes" id="UP000320672">
    <property type="component" value="Chromosome"/>
</dbReference>
<keyword evidence="1" id="KW-0456">Lyase</keyword>
<protein>
    <submittedName>
        <fullName evidence="2">5-dehydro-4-deoxyglucarate dehydratase</fullName>
    </submittedName>
</protein>
<dbReference type="AlphaFoldDB" id="A0A517MD85"/>
<keyword evidence="3" id="KW-1185">Reference proteome</keyword>
<dbReference type="RefSeq" id="WP_145351039.1">
    <property type="nucleotide sequence ID" value="NZ_CP036262.1"/>
</dbReference>
<proteinExistence type="predicted"/>
<dbReference type="EMBL" id="CP036262">
    <property type="protein sequence ID" value="QDS92850.1"/>
    <property type="molecule type" value="Genomic_DNA"/>
</dbReference>
<dbReference type="InterPro" id="IPR002220">
    <property type="entry name" value="DapA-like"/>
</dbReference>
<dbReference type="CDD" id="cd00408">
    <property type="entry name" value="DHDPS-like"/>
    <property type="match status" value="1"/>
</dbReference>